<evidence type="ECO:0000256" key="2">
    <source>
        <dbReference type="ARBA" id="ARBA00022741"/>
    </source>
</evidence>
<evidence type="ECO:0000313" key="5">
    <source>
        <dbReference type="EMBL" id="QNN62370.1"/>
    </source>
</evidence>
<dbReference type="InterPro" id="IPR003439">
    <property type="entry name" value="ABC_transporter-like_ATP-bd"/>
</dbReference>
<dbReference type="PANTHER" id="PTHR43875">
    <property type="entry name" value="MALTODEXTRIN IMPORT ATP-BINDING PROTEIN MSMX"/>
    <property type="match status" value="1"/>
</dbReference>
<dbReference type="InterPro" id="IPR008995">
    <property type="entry name" value="Mo/tungstate-bd_C_term_dom"/>
</dbReference>
<accession>A0A7G9S3E5</accession>
<dbReference type="InterPro" id="IPR017871">
    <property type="entry name" value="ABC_transporter-like_CS"/>
</dbReference>
<dbReference type="Gene3D" id="2.40.50.100">
    <property type="match status" value="1"/>
</dbReference>
<dbReference type="InterPro" id="IPR027417">
    <property type="entry name" value="P-loop_NTPase"/>
</dbReference>
<feature type="domain" description="ABC transporter" evidence="4">
    <location>
        <begin position="1"/>
        <end position="219"/>
    </location>
</feature>
<protein>
    <submittedName>
        <fullName evidence="5">ABC transporter ATP-binding protein</fullName>
    </submittedName>
</protein>
<dbReference type="InterPro" id="IPR013611">
    <property type="entry name" value="Transp-assoc_OB_typ2"/>
</dbReference>
<dbReference type="PROSITE" id="PS50893">
    <property type="entry name" value="ABC_TRANSPORTER_2"/>
    <property type="match status" value="1"/>
</dbReference>
<dbReference type="GO" id="GO:0005524">
    <property type="term" value="F:ATP binding"/>
    <property type="evidence" value="ECO:0007669"/>
    <property type="project" value="UniProtKB-KW"/>
</dbReference>
<keyword evidence="6" id="KW-1185">Reference proteome</keyword>
<dbReference type="PANTHER" id="PTHR43875:SF1">
    <property type="entry name" value="OSMOPROTECTIVE COMPOUNDS UPTAKE ATP-BINDING PROTEIN GGTA"/>
    <property type="match status" value="1"/>
</dbReference>
<keyword evidence="2" id="KW-0547">Nucleotide-binding</keyword>
<dbReference type="Proteomes" id="UP000515934">
    <property type="component" value="Chromosome"/>
</dbReference>
<keyword evidence="3 5" id="KW-0067">ATP-binding</keyword>
<gene>
    <name evidence="5" type="ORF">H9L06_08885</name>
</gene>
<dbReference type="GO" id="GO:0016887">
    <property type="term" value="F:ATP hydrolysis activity"/>
    <property type="evidence" value="ECO:0007669"/>
    <property type="project" value="InterPro"/>
</dbReference>
<dbReference type="Gene3D" id="3.40.50.300">
    <property type="entry name" value="P-loop containing nucleotide triphosphate hydrolases"/>
    <property type="match status" value="1"/>
</dbReference>
<dbReference type="GO" id="GO:0055052">
    <property type="term" value="C:ATP-binding cassette (ABC) transporter complex, substrate-binding subunit-containing"/>
    <property type="evidence" value="ECO:0007669"/>
    <property type="project" value="TreeGrafter"/>
</dbReference>
<name>A0A7G9S3E5_9MICO</name>
<dbReference type="Pfam" id="PF00005">
    <property type="entry name" value="ABC_tran"/>
    <property type="match status" value="1"/>
</dbReference>
<dbReference type="EMBL" id="CP060716">
    <property type="protein sequence ID" value="QNN62370.1"/>
    <property type="molecule type" value="Genomic_DNA"/>
</dbReference>
<evidence type="ECO:0000256" key="3">
    <source>
        <dbReference type="ARBA" id="ARBA00022840"/>
    </source>
</evidence>
<dbReference type="InterPro" id="IPR047641">
    <property type="entry name" value="ABC_transpr_MalK/UgpC-like"/>
</dbReference>
<evidence type="ECO:0000313" key="6">
    <source>
        <dbReference type="Proteomes" id="UP000515934"/>
    </source>
</evidence>
<reference evidence="5 6" key="1">
    <citation type="submission" date="2020-08" db="EMBL/GenBank/DDBJ databases">
        <title>Genome sequence of Leucobacter denitrificans KACC 14055T.</title>
        <authorList>
            <person name="Hyun D.-W."/>
            <person name="Bae J.-W."/>
        </authorList>
    </citation>
    <scope>NUCLEOTIDE SEQUENCE [LARGE SCALE GENOMIC DNA]</scope>
    <source>
        <strain evidence="5 6">KACC 14055</strain>
    </source>
</reference>
<dbReference type="AlphaFoldDB" id="A0A7G9S3E5"/>
<evidence type="ECO:0000259" key="4">
    <source>
        <dbReference type="PROSITE" id="PS50893"/>
    </source>
</evidence>
<dbReference type="PROSITE" id="PS00211">
    <property type="entry name" value="ABC_TRANSPORTER_1"/>
    <property type="match status" value="1"/>
</dbReference>
<dbReference type="Pfam" id="PF08402">
    <property type="entry name" value="TOBE_2"/>
    <property type="match status" value="1"/>
</dbReference>
<proteinExistence type="predicted"/>
<dbReference type="KEGG" id="ldn:H9L06_08885"/>
<dbReference type="SMART" id="SM00382">
    <property type="entry name" value="AAA"/>
    <property type="match status" value="1"/>
</dbReference>
<dbReference type="GO" id="GO:0140359">
    <property type="term" value="F:ABC-type transporter activity"/>
    <property type="evidence" value="ECO:0007669"/>
    <property type="project" value="UniProtKB-ARBA"/>
</dbReference>
<sequence length="371" mass="39899">MNLSIQEGEFVTLLGPSGCGKTTLLRSICGLSAPTEGTIHIGGTLVDDPAAGVYLPPNKRELGMVFQSYALWPHMTVRGNVAYPLKARKRDRASIARRVEEALERVGLAGLGERQVSDLSGGQQQRVAFARALVDRPKVILLDEPLSNLDASLRIDMRQELRDLHRQLGMTTIFVTHDQEEAMTLSDRIVLMRKGAIMQEGPPEELFATPARPFVAEFLGYDNMVPATVAQGGDEFVVVRSHLWAGDLVVKTPAPLQTGDEVRVAIRASSISVSHISEAESDSRSGARVHDVKFLGEDIEYSLRAGDLTLLARVPAQAERIGVGSRVSLDIASRVAVAFGQDSNDVLGGSPAYSAPQGTGVLTVPTKLGVS</sequence>
<dbReference type="FunFam" id="3.40.50.300:FF:000042">
    <property type="entry name" value="Maltose/maltodextrin ABC transporter, ATP-binding protein"/>
    <property type="match status" value="1"/>
</dbReference>
<evidence type="ECO:0000256" key="1">
    <source>
        <dbReference type="ARBA" id="ARBA00022448"/>
    </source>
</evidence>
<keyword evidence="1" id="KW-0813">Transport</keyword>
<dbReference type="SUPFAM" id="SSF50331">
    <property type="entry name" value="MOP-like"/>
    <property type="match status" value="1"/>
</dbReference>
<organism evidence="5 6">
    <name type="scientific">Leucobacter denitrificans</name>
    <dbReference type="NCBI Taxonomy" id="683042"/>
    <lineage>
        <taxon>Bacteria</taxon>
        <taxon>Bacillati</taxon>
        <taxon>Actinomycetota</taxon>
        <taxon>Actinomycetes</taxon>
        <taxon>Micrococcales</taxon>
        <taxon>Microbacteriaceae</taxon>
        <taxon>Leucobacter</taxon>
    </lineage>
</organism>
<dbReference type="InterPro" id="IPR003593">
    <property type="entry name" value="AAA+_ATPase"/>
</dbReference>
<dbReference type="SUPFAM" id="SSF52540">
    <property type="entry name" value="P-loop containing nucleoside triphosphate hydrolases"/>
    <property type="match status" value="1"/>
</dbReference>